<dbReference type="AlphaFoldDB" id="A0AAN9NSN1"/>
<name>A0AAN9NSN1_PHACN</name>
<dbReference type="EMBL" id="JAYMYR010000002">
    <property type="protein sequence ID" value="KAK7378569.1"/>
    <property type="molecule type" value="Genomic_DNA"/>
</dbReference>
<comment type="caution">
    <text evidence="2">The sequence shown here is derived from an EMBL/GenBank/DDBJ whole genome shotgun (WGS) entry which is preliminary data.</text>
</comment>
<evidence type="ECO:0000313" key="3">
    <source>
        <dbReference type="Proteomes" id="UP001374584"/>
    </source>
</evidence>
<proteinExistence type="predicted"/>
<protein>
    <submittedName>
        <fullName evidence="2">Uncharacterized protein</fullName>
    </submittedName>
</protein>
<reference evidence="2 3" key="1">
    <citation type="submission" date="2024-01" db="EMBL/GenBank/DDBJ databases">
        <title>The genomes of 5 underutilized Papilionoideae crops provide insights into root nodulation and disease resistanc.</title>
        <authorList>
            <person name="Jiang F."/>
        </authorList>
    </citation>
    <scope>NUCLEOTIDE SEQUENCE [LARGE SCALE GENOMIC DNA]</scope>
    <source>
        <strain evidence="2">JINMINGXINNONG_FW02</strain>
        <tissue evidence="2">Leaves</tissue>
    </source>
</reference>
<feature type="compositionally biased region" description="Basic and acidic residues" evidence="1">
    <location>
        <begin position="105"/>
        <end position="116"/>
    </location>
</feature>
<feature type="region of interest" description="Disordered" evidence="1">
    <location>
        <begin position="93"/>
        <end position="116"/>
    </location>
</feature>
<sequence>MRRILLLFQISSAQFQIPLSQRVDQYCRRAFVPAILNPRRLLPHRSPSTAAESEALMPNYSTASAPRPLSLSVCWPAETIPGIRSLATDATGFLHRRPYPPRRRSIVERESKVRER</sequence>
<evidence type="ECO:0000256" key="1">
    <source>
        <dbReference type="SAM" id="MobiDB-lite"/>
    </source>
</evidence>
<feature type="region of interest" description="Disordered" evidence="1">
    <location>
        <begin position="43"/>
        <end position="67"/>
    </location>
</feature>
<organism evidence="2 3">
    <name type="scientific">Phaseolus coccineus</name>
    <name type="common">Scarlet runner bean</name>
    <name type="synonym">Phaseolus multiflorus</name>
    <dbReference type="NCBI Taxonomy" id="3886"/>
    <lineage>
        <taxon>Eukaryota</taxon>
        <taxon>Viridiplantae</taxon>
        <taxon>Streptophyta</taxon>
        <taxon>Embryophyta</taxon>
        <taxon>Tracheophyta</taxon>
        <taxon>Spermatophyta</taxon>
        <taxon>Magnoliopsida</taxon>
        <taxon>eudicotyledons</taxon>
        <taxon>Gunneridae</taxon>
        <taxon>Pentapetalae</taxon>
        <taxon>rosids</taxon>
        <taxon>fabids</taxon>
        <taxon>Fabales</taxon>
        <taxon>Fabaceae</taxon>
        <taxon>Papilionoideae</taxon>
        <taxon>50 kb inversion clade</taxon>
        <taxon>NPAAA clade</taxon>
        <taxon>indigoferoid/millettioid clade</taxon>
        <taxon>Phaseoleae</taxon>
        <taxon>Phaseolus</taxon>
    </lineage>
</organism>
<feature type="compositionally biased region" description="Basic residues" evidence="1">
    <location>
        <begin position="94"/>
        <end position="104"/>
    </location>
</feature>
<gene>
    <name evidence="2" type="ORF">VNO80_04014</name>
</gene>
<evidence type="ECO:0000313" key="2">
    <source>
        <dbReference type="EMBL" id="KAK7378569.1"/>
    </source>
</evidence>
<dbReference type="Proteomes" id="UP001374584">
    <property type="component" value="Unassembled WGS sequence"/>
</dbReference>
<accession>A0AAN9NSN1</accession>
<keyword evidence="3" id="KW-1185">Reference proteome</keyword>